<evidence type="ECO:0000313" key="2">
    <source>
        <dbReference type="EMBL" id="RII34261.1"/>
    </source>
</evidence>
<dbReference type="Gene3D" id="3.40.50.150">
    <property type="entry name" value="Vaccinia Virus protein VP39"/>
    <property type="match status" value="1"/>
</dbReference>
<proteinExistence type="predicted"/>
<dbReference type="PANTHER" id="PTHR43861:SF1">
    <property type="entry name" value="TRANS-ACONITATE 2-METHYLTRANSFERASE"/>
    <property type="match status" value="1"/>
</dbReference>
<dbReference type="RefSeq" id="WP_119367036.1">
    <property type="nucleotide sequence ID" value="NZ_QXDJ01000003.1"/>
</dbReference>
<dbReference type="InterPro" id="IPR029063">
    <property type="entry name" value="SAM-dependent_MTases_sf"/>
</dbReference>
<name>A0A399IMV9_9CLOT</name>
<reference evidence="2 3" key="1">
    <citation type="submission" date="2018-08" db="EMBL/GenBank/DDBJ databases">
        <title>Genome of Clostridium chromiireducens C1, DSM12136.</title>
        <authorList>
            <person name="Xing M."/>
            <person name="Wei Y."/>
            <person name="Ang E.L."/>
            <person name="Zhao H."/>
            <person name="Zhang Y."/>
        </authorList>
    </citation>
    <scope>NUCLEOTIDE SEQUENCE [LARGE SCALE GENOMIC DNA]</scope>
    <source>
        <strain evidence="2 3">C1</strain>
    </source>
</reference>
<dbReference type="EMBL" id="QXDJ01000003">
    <property type="protein sequence ID" value="RII34261.1"/>
    <property type="molecule type" value="Genomic_DNA"/>
</dbReference>
<evidence type="ECO:0000313" key="3">
    <source>
        <dbReference type="Proteomes" id="UP000265930"/>
    </source>
</evidence>
<dbReference type="GO" id="GO:0032259">
    <property type="term" value="P:methylation"/>
    <property type="evidence" value="ECO:0007669"/>
    <property type="project" value="UniProtKB-KW"/>
</dbReference>
<dbReference type="InterPro" id="IPR025714">
    <property type="entry name" value="Methyltranfer_dom"/>
</dbReference>
<dbReference type="Pfam" id="PF13847">
    <property type="entry name" value="Methyltransf_31"/>
    <property type="match status" value="1"/>
</dbReference>
<dbReference type="Gene3D" id="1.10.150.290">
    <property type="entry name" value="S-adenosyl-L-methionine-dependent methyltransferases"/>
    <property type="match status" value="1"/>
</dbReference>
<keyword evidence="2" id="KW-0808">Transferase</keyword>
<comment type="caution">
    <text evidence="2">The sequence shown here is derived from an EMBL/GenBank/DDBJ whole genome shotgun (WGS) entry which is preliminary data.</text>
</comment>
<dbReference type="InterPro" id="IPR023149">
    <property type="entry name" value="Trans_acon_MeTrfase_C"/>
</dbReference>
<dbReference type="SUPFAM" id="SSF53335">
    <property type="entry name" value="S-adenosyl-L-methionine-dependent methyltransferases"/>
    <property type="match status" value="1"/>
</dbReference>
<dbReference type="CDD" id="cd02440">
    <property type="entry name" value="AdoMet_MTases"/>
    <property type="match status" value="1"/>
</dbReference>
<dbReference type="GO" id="GO:0030798">
    <property type="term" value="F:trans-aconitate 2-methyltransferase activity"/>
    <property type="evidence" value="ECO:0007669"/>
    <property type="project" value="InterPro"/>
</dbReference>
<sequence length="260" mass="30869">MAFDFDGKRYKEASKHQKEWGNKIIQEMNIKEDSFILDLGCGDGVLTQILSSKVPKGKVIGIDASKGMIDTAIEIREENLEFRFMDINNINFEEKFDLIFSNAALHWVKNHKELFYKCNNVLKDGGRIRFNFGGHGNCQNFFEVVKEITKYEEYNTYFKDFEWPWYMPSTHEYKELANEAKVFKNINIYEENVDRYFQNEEQLIGWIDQPTIVPFISILPENIKQEFRNKLVEKMLERTKQEDGTYFETFRRINILAEKA</sequence>
<evidence type="ECO:0000259" key="1">
    <source>
        <dbReference type="Pfam" id="PF13847"/>
    </source>
</evidence>
<keyword evidence="2" id="KW-0489">Methyltransferase</keyword>
<dbReference type="AlphaFoldDB" id="A0A399IMV9"/>
<feature type="domain" description="Methyltransferase" evidence="1">
    <location>
        <begin position="32"/>
        <end position="134"/>
    </location>
</feature>
<protein>
    <submittedName>
        <fullName evidence="2">Methyltransferase domain-containing protein</fullName>
    </submittedName>
</protein>
<dbReference type="Proteomes" id="UP000265930">
    <property type="component" value="Unassembled WGS sequence"/>
</dbReference>
<organism evidence="2 3">
    <name type="scientific">Clostridium chromiireducens</name>
    <dbReference type="NCBI Taxonomy" id="225345"/>
    <lineage>
        <taxon>Bacteria</taxon>
        <taxon>Bacillati</taxon>
        <taxon>Bacillota</taxon>
        <taxon>Clostridia</taxon>
        <taxon>Eubacteriales</taxon>
        <taxon>Clostridiaceae</taxon>
        <taxon>Clostridium</taxon>
    </lineage>
</organism>
<gene>
    <name evidence="2" type="ORF">D2A34_14010</name>
</gene>
<accession>A0A399IMV9</accession>
<dbReference type="PANTHER" id="PTHR43861">
    <property type="entry name" value="TRANS-ACONITATE 2-METHYLTRANSFERASE-RELATED"/>
    <property type="match status" value="1"/>
</dbReference>